<sequence>MVCSGNRTGALLDHMGQLMGKRVLVCSPSTDDYVVAGGVSPGADLCCGPLSSRASVQPHVGEVGAKAVLHLQSDVLIEGTAS</sequence>
<name>A0AAC9HKC3_9PSEU</name>
<reference evidence="2" key="1">
    <citation type="submission" date="2016-03" db="EMBL/GenBank/DDBJ databases">
        <title>Complete genome sequence of the type strain Actinoalloteichus hymeniacidonis DSM 45092.</title>
        <authorList>
            <person name="Schaffert L."/>
            <person name="Albersmeier A."/>
            <person name="Winkler A."/>
            <person name="Kalinowski J."/>
            <person name="Zotchev S."/>
            <person name="Ruckert C."/>
        </authorList>
    </citation>
    <scope>NUCLEOTIDE SEQUENCE [LARGE SCALE GENOMIC DNA]</scope>
    <source>
        <strain evidence="2">HPA177(T) (DSM 45092(T))</strain>
    </source>
</reference>
<proteinExistence type="predicted"/>
<evidence type="ECO:0000313" key="2">
    <source>
        <dbReference type="Proteomes" id="UP000095210"/>
    </source>
</evidence>
<organism evidence="1 2">
    <name type="scientific">Actinoalloteichus hymeniacidonis</name>
    <dbReference type="NCBI Taxonomy" id="340345"/>
    <lineage>
        <taxon>Bacteria</taxon>
        <taxon>Bacillati</taxon>
        <taxon>Actinomycetota</taxon>
        <taxon>Actinomycetes</taxon>
        <taxon>Pseudonocardiales</taxon>
        <taxon>Pseudonocardiaceae</taxon>
        <taxon>Actinoalloteichus</taxon>
    </lineage>
</organism>
<dbReference type="Proteomes" id="UP000095210">
    <property type="component" value="Chromosome"/>
</dbReference>
<dbReference type="KEGG" id="ahm:TL08_00520"/>
<dbReference type="EMBL" id="CP014859">
    <property type="protein sequence ID" value="AOS60952.1"/>
    <property type="molecule type" value="Genomic_DNA"/>
</dbReference>
<evidence type="ECO:0000313" key="1">
    <source>
        <dbReference type="EMBL" id="AOS60952.1"/>
    </source>
</evidence>
<gene>
    <name evidence="1" type="ORF">TL08_00520</name>
</gene>
<dbReference type="AlphaFoldDB" id="A0AAC9HKC3"/>
<accession>A0AAC9HKC3</accession>
<keyword evidence="2" id="KW-1185">Reference proteome</keyword>
<protein>
    <submittedName>
        <fullName evidence="1">Uncharacterized protein</fullName>
    </submittedName>
</protein>